<dbReference type="GO" id="GO:0005524">
    <property type="term" value="F:ATP binding"/>
    <property type="evidence" value="ECO:0007669"/>
    <property type="project" value="UniProtKB-KW"/>
</dbReference>
<dbReference type="PATRIC" id="fig|572264.18.peg.5070"/>
<dbReference type="Pfam" id="PF00005">
    <property type="entry name" value="ABC_tran"/>
    <property type="match status" value="1"/>
</dbReference>
<evidence type="ECO:0000313" key="5">
    <source>
        <dbReference type="EMBL" id="ACO26672.1"/>
    </source>
</evidence>
<keyword evidence="3 5" id="KW-0067">ATP-binding</keyword>
<feature type="domain" description="ABC transporter" evidence="4">
    <location>
        <begin position="2"/>
        <end position="225"/>
    </location>
</feature>
<evidence type="ECO:0000256" key="2">
    <source>
        <dbReference type="ARBA" id="ARBA00022741"/>
    </source>
</evidence>
<dbReference type="PANTHER" id="PTHR42939:SF1">
    <property type="entry name" value="ABC TRANSPORTER ATP-BINDING PROTEIN ALBC-RELATED"/>
    <property type="match status" value="1"/>
</dbReference>
<dbReference type="RefSeq" id="WP_000949000.1">
    <property type="nucleotide sequence ID" value="NC_012472.1"/>
</dbReference>
<dbReference type="SMART" id="SM00382">
    <property type="entry name" value="AAA"/>
    <property type="match status" value="1"/>
</dbReference>
<proteinExistence type="predicted"/>
<keyword evidence="1" id="KW-0813">Transport</keyword>
<name>A0A158RHX9_BACC3</name>
<dbReference type="InterPro" id="IPR003439">
    <property type="entry name" value="ABC_transporter-like_ATP-bd"/>
</dbReference>
<evidence type="ECO:0000256" key="3">
    <source>
        <dbReference type="ARBA" id="ARBA00022840"/>
    </source>
</evidence>
<dbReference type="SUPFAM" id="SSF52540">
    <property type="entry name" value="P-loop containing nucleoside triphosphate hydrolases"/>
    <property type="match status" value="1"/>
</dbReference>
<accession>A0A158RHX9</accession>
<sequence length="253" mass="28336">MLSIKKCTKQFNECTVINNLTIDLFNEKTAILGENGAGKTTLIKIIVGLLTPDQGSIEINGKDLYKYPRERVRIGYVAVDSFFYEKLTVLENIKLISSLYGVKLSIQEIKDIAIQTDIIEYLSKNVGELSSGMKQKVSLTCALLHNPEFLILDEPFNALDVFATSVLSDILKKWSKGILFTSHIPETVYNLADRVIVLKNGYIHHDVKISSFKNINEFENWVKGHISIKNRASSSDGNSENGTNIKTPKLPIL</sequence>
<dbReference type="InterPro" id="IPR051782">
    <property type="entry name" value="ABC_Transporter_VariousFunc"/>
</dbReference>
<dbReference type="Gene3D" id="3.40.50.300">
    <property type="entry name" value="P-loop containing nucleotide triphosphate hydrolases"/>
    <property type="match status" value="1"/>
</dbReference>
<dbReference type="PROSITE" id="PS50893">
    <property type="entry name" value="ABC_TRANSPORTER_2"/>
    <property type="match status" value="1"/>
</dbReference>
<dbReference type="EMBL" id="CP001407">
    <property type="protein sequence ID" value="ACO26672.1"/>
    <property type="molecule type" value="Genomic_DNA"/>
</dbReference>
<gene>
    <name evidence="5" type="ordered locus">BCA_5147</name>
</gene>
<organism evidence="5 6">
    <name type="scientific">Bacillus cereus (strain 03BB102)</name>
    <dbReference type="NCBI Taxonomy" id="572264"/>
    <lineage>
        <taxon>Bacteria</taxon>
        <taxon>Bacillati</taxon>
        <taxon>Bacillota</taxon>
        <taxon>Bacilli</taxon>
        <taxon>Bacillales</taxon>
        <taxon>Bacillaceae</taxon>
        <taxon>Bacillus</taxon>
        <taxon>Bacillus cereus group</taxon>
    </lineage>
</organism>
<evidence type="ECO:0000256" key="1">
    <source>
        <dbReference type="ARBA" id="ARBA00022448"/>
    </source>
</evidence>
<keyword evidence="2" id="KW-0547">Nucleotide-binding</keyword>
<dbReference type="PANTHER" id="PTHR42939">
    <property type="entry name" value="ABC TRANSPORTER ATP-BINDING PROTEIN ALBC-RELATED"/>
    <property type="match status" value="1"/>
</dbReference>
<evidence type="ECO:0000313" key="6">
    <source>
        <dbReference type="Proteomes" id="UP000002210"/>
    </source>
</evidence>
<dbReference type="InterPro" id="IPR003593">
    <property type="entry name" value="AAA+_ATPase"/>
</dbReference>
<protein>
    <submittedName>
        <fullName evidence="5">ABC transporter, ATP-binding protein</fullName>
    </submittedName>
</protein>
<dbReference type="CDD" id="cd03230">
    <property type="entry name" value="ABC_DR_subfamily_A"/>
    <property type="match status" value="1"/>
</dbReference>
<dbReference type="AlphaFoldDB" id="A0A158RHX9"/>
<dbReference type="GO" id="GO:0016887">
    <property type="term" value="F:ATP hydrolysis activity"/>
    <property type="evidence" value="ECO:0007669"/>
    <property type="project" value="InterPro"/>
</dbReference>
<dbReference type="InterPro" id="IPR027417">
    <property type="entry name" value="P-loop_NTPase"/>
</dbReference>
<dbReference type="KEGG" id="bcx:BCA_5147"/>
<reference evidence="5 6" key="1">
    <citation type="submission" date="2009-02" db="EMBL/GenBank/DDBJ databases">
        <title>Genome sequence of Bacillus cereus 03BB102.</title>
        <authorList>
            <person name="Dodson R.J."/>
            <person name="Jackson P."/>
            <person name="Munk A.C."/>
            <person name="Brettin T."/>
            <person name="Bruce D."/>
            <person name="Detter C."/>
            <person name="Tapia R."/>
            <person name="Han C."/>
            <person name="Sutton G."/>
            <person name="Sims D."/>
        </authorList>
    </citation>
    <scope>NUCLEOTIDE SEQUENCE [LARGE SCALE GENOMIC DNA]</scope>
    <source>
        <strain evidence="5 6">03BB102</strain>
    </source>
</reference>
<dbReference type="Proteomes" id="UP000002210">
    <property type="component" value="Chromosome"/>
</dbReference>
<evidence type="ECO:0000259" key="4">
    <source>
        <dbReference type="PROSITE" id="PS50893"/>
    </source>
</evidence>